<reference evidence="1 2" key="1">
    <citation type="submission" date="2019-08" db="EMBL/GenBank/DDBJ databases">
        <title>Bradymonadales sp. TMQ2.</title>
        <authorList>
            <person name="Liang Q."/>
        </authorList>
    </citation>
    <scope>NUCLEOTIDE SEQUENCE [LARGE SCALE GENOMIC DNA]</scope>
    <source>
        <strain evidence="1 2">TMQ2</strain>
    </source>
</reference>
<evidence type="ECO:0000313" key="1">
    <source>
        <dbReference type="EMBL" id="TXD31790.1"/>
    </source>
</evidence>
<comment type="caution">
    <text evidence="1">The sequence shown here is derived from an EMBL/GenBank/DDBJ whole genome shotgun (WGS) entry which is preliminary data.</text>
</comment>
<dbReference type="RefSeq" id="WP_146977279.1">
    <property type="nucleotide sequence ID" value="NZ_VOSL01000145.1"/>
</dbReference>
<proteinExistence type="predicted"/>
<evidence type="ECO:0000313" key="2">
    <source>
        <dbReference type="Proteomes" id="UP000321046"/>
    </source>
</evidence>
<accession>A0A5C6WXR1</accession>
<dbReference type="EMBL" id="VOSL01000145">
    <property type="protein sequence ID" value="TXD31790.1"/>
    <property type="molecule type" value="Genomic_DNA"/>
</dbReference>
<organism evidence="1 2">
    <name type="scientific">Lujinxingia vulgaris</name>
    <dbReference type="NCBI Taxonomy" id="2600176"/>
    <lineage>
        <taxon>Bacteria</taxon>
        <taxon>Deltaproteobacteria</taxon>
        <taxon>Bradymonadales</taxon>
        <taxon>Lujinxingiaceae</taxon>
        <taxon>Lujinxingia</taxon>
    </lineage>
</organism>
<dbReference type="OrthoDB" id="5499263at2"/>
<name>A0A5C6WXR1_9DELT</name>
<protein>
    <submittedName>
        <fullName evidence="1">Uncharacterized protein</fullName>
    </submittedName>
</protein>
<dbReference type="AlphaFoldDB" id="A0A5C6WXR1"/>
<gene>
    <name evidence="1" type="ORF">FRC96_20165</name>
</gene>
<dbReference type="Proteomes" id="UP000321046">
    <property type="component" value="Unassembled WGS sequence"/>
</dbReference>
<sequence>MTRRHATSDALFQLHRALLEDDHQWPAPRPDHPLVRPEQRVLARQQWARRASATRQSVEQIIGWLAAISLSDAPAAALSPAIFSLDELNRHLYLTLHICEALGASPQEVPEHATSLSPTPEAIFDAGVEIFVFNLTLSRATYLGLSAVSSDNAIIKLCETIERSLTEVIAASRTLLDWLLTTHQRNAARQARARTPSLLFAYERLFDAGPQTLDRLAGQEISVDTEAGNLGTLQPAQLAAIYYHTVDQEIFPWLDHLGLRSDEAWRVHYEVSPSPDASPACAAAVGIDLTAPSH</sequence>